<gene>
    <name evidence="2" type="ORF">F1737_04455</name>
</gene>
<dbReference type="KEGG" id="mefw:F1737_04455"/>
<dbReference type="Proteomes" id="UP001301797">
    <property type="component" value="Chromosome"/>
</dbReference>
<feature type="region of interest" description="Disordered" evidence="1">
    <location>
        <begin position="1"/>
        <end position="56"/>
    </location>
</feature>
<evidence type="ECO:0000313" key="2">
    <source>
        <dbReference type="EMBL" id="WOF16006.1"/>
    </source>
</evidence>
<dbReference type="RefSeq" id="WP_317137580.1">
    <property type="nucleotide sequence ID" value="NZ_CP043875.1"/>
</dbReference>
<evidence type="ECO:0000313" key="3">
    <source>
        <dbReference type="Proteomes" id="UP001301797"/>
    </source>
</evidence>
<evidence type="ECO:0000256" key="1">
    <source>
        <dbReference type="SAM" id="MobiDB-lite"/>
    </source>
</evidence>
<protein>
    <submittedName>
        <fullName evidence="2">Uncharacterized protein</fullName>
    </submittedName>
</protein>
<keyword evidence="3" id="KW-1185">Reference proteome</keyword>
<dbReference type="Gene3D" id="2.60.40.3080">
    <property type="match status" value="1"/>
</dbReference>
<name>A0AA97I466_9EURY</name>
<organism evidence="2 3">
    <name type="scientific">Methanochimaera problematica</name>
    <dbReference type="NCBI Taxonomy" id="2609417"/>
    <lineage>
        <taxon>Archaea</taxon>
        <taxon>Methanobacteriati</taxon>
        <taxon>Methanobacteriota</taxon>
        <taxon>Stenosarchaea group</taxon>
        <taxon>Methanomicrobia</taxon>
        <taxon>Methanomicrobiales</taxon>
        <taxon>Methanomicrobiaceae</taxon>
        <taxon>Methanochimaera</taxon>
    </lineage>
</organism>
<feature type="compositionally biased region" description="Pro residues" evidence="1">
    <location>
        <begin position="1"/>
        <end position="10"/>
    </location>
</feature>
<feature type="compositionally biased region" description="Polar residues" evidence="1">
    <location>
        <begin position="28"/>
        <end position="37"/>
    </location>
</feature>
<dbReference type="AlphaFoldDB" id="A0AA97I466"/>
<dbReference type="GeneID" id="85229399"/>
<dbReference type="EMBL" id="CP043875">
    <property type="protein sequence ID" value="WOF16006.1"/>
    <property type="molecule type" value="Genomic_DNA"/>
</dbReference>
<proteinExistence type="predicted"/>
<accession>A0AA97I466</accession>
<reference evidence="2 3" key="1">
    <citation type="submission" date="2019-09" db="EMBL/GenBank/DDBJ databases">
        <title>The complete genome of Methanoplanus sp. FWC-SCC4.</title>
        <authorList>
            <person name="Chen S.-C."/>
            <person name="Zhou Y.-Z."/>
            <person name="Lai M.-C."/>
        </authorList>
    </citation>
    <scope>NUCLEOTIDE SEQUENCE [LARGE SCALE GENOMIC DNA]</scope>
    <source>
        <strain evidence="2 3">FWC-SCC4</strain>
    </source>
</reference>
<sequence length="188" mass="21090">MPDEPLPPVPVTDSGPGSTPVPTKPIVTYSTPIPTQTPEEKPTYSVPPPETDPKSNYRIVYSEKTTYNYNVIPFDYKLQYPPMIVEYSATVPTVTDKKTGTSEYGSKEEYSINVVRPNPRANFKITVYNKENDEEVYVENIEKFSEEKIKGSFKIYSAGDYHIELTGNIATVTTTIKVPPENIIEVNA</sequence>